<dbReference type="WBParaSite" id="maker-unitig_21364-snap-gene-0.2-mRNA-1">
    <property type="protein sequence ID" value="maker-unitig_21364-snap-gene-0.2-mRNA-1"/>
    <property type="gene ID" value="maker-unitig_21364-snap-gene-0.2"/>
</dbReference>
<keyword evidence="2" id="KW-1185">Reference proteome</keyword>
<dbReference type="AlphaFoldDB" id="A0A1I8F5M2"/>
<evidence type="ECO:0000256" key="1">
    <source>
        <dbReference type="SAM" id="MobiDB-lite"/>
    </source>
</evidence>
<accession>A0A1I8F5M2</accession>
<feature type="region of interest" description="Disordered" evidence="1">
    <location>
        <begin position="281"/>
        <end position="311"/>
    </location>
</feature>
<evidence type="ECO:0000313" key="2">
    <source>
        <dbReference type="Proteomes" id="UP000095280"/>
    </source>
</evidence>
<protein>
    <submittedName>
        <fullName evidence="3">Transposase</fullName>
    </submittedName>
</protein>
<dbReference type="Proteomes" id="UP000095280">
    <property type="component" value="Unplaced"/>
</dbReference>
<evidence type="ECO:0000313" key="3">
    <source>
        <dbReference type="WBParaSite" id="maker-unitig_21364-snap-gene-0.2-mRNA-1"/>
    </source>
</evidence>
<proteinExistence type="predicted"/>
<feature type="compositionally biased region" description="Basic residues" evidence="1">
    <location>
        <begin position="289"/>
        <end position="307"/>
    </location>
</feature>
<reference evidence="3" key="1">
    <citation type="submission" date="2016-11" db="UniProtKB">
        <authorList>
            <consortium name="WormBaseParasite"/>
        </authorList>
    </citation>
    <scope>IDENTIFICATION</scope>
</reference>
<name>A0A1I8F5M2_9PLAT</name>
<organism evidence="2 3">
    <name type="scientific">Macrostomum lignano</name>
    <dbReference type="NCBI Taxonomy" id="282301"/>
    <lineage>
        <taxon>Eukaryota</taxon>
        <taxon>Metazoa</taxon>
        <taxon>Spiralia</taxon>
        <taxon>Lophotrochozoa</taxon>
        <taxon>Platyhelminthes</taxon>
        <taxon>Rhabditophora</taxon>
        <taxon>Macrostomorpha</taxon>
        <taxon>Macrostomida</taxon>
        <taxon>Macrostomidae</taxon>
        <taxon>Macrostomum</taxon>
    </lineage>
</organism>
<sequence length="398" mass="43735">MPNGQGDRLDPSGTAYLSRLGVHFYAPAAAAFALVVACSDATRPVCQFLVCSRLRRRRRRRSRLAAAARSANWQRLVESQRQARPKTRLASRTKRTTAAELYVPVDTVKRTQFERVELLRVPWRPRGVGTTATWRRDGRAEADLICTRAVEHDTDVHRHFVGLLSELDDLGLTSISDYVDVKDVGCGQAGIAERRQQLDRLCGVTIGARGSRGNRLGATRVASQGSSDGTASRAGRGSTVPCAGCAAAGRDTNTKRLGRVGGQNGKRCQPLLRTILHDMGRAGRDPRRSAHRCQKQADPRRHRRSKRLNSAGVKTVATIERATPPDRFKPASVRQQARILGVTPAEDAKYNSDSETGSISGASVGQFQNYGPNWQDEVQQCQIIELYTMSLRGPRNCV</sequence>